<dbReference type="InterPro" id="IPR027417">
    <property type="entry name" value="P-loop_NTPase"/>
</dbReference>
<dbReference type="Pfam" id="PF01121">
    <property type="entry name" value="CoaE"/>
    <property type="match status" value="1"/>
</dbReference>
<name>A0A847SDI5_9NEIS</name>
<feature type="binding site" evidence="5">
    <location>
        <begin position="14"/>
        <end position="19"/>
    </location>
    <ligand>
        <name>ATP</name>
        <dbReference type="ChEBI" id="CHEBI:30616"/>
    </ligand>
</feature>
<gene>
    <name evidence="5" type="primary">coaE</name>
    <name evidence="7" type="ORF">HF682_17190</name>
</gene>
<evidence type="ECO:0000256" key="5">
    <source>
        <dbReference type="HAMAP-Rule" id="MF_00376"/>
    </source>
</evidence>
<evidence type="ECO:0000313" key="8">
    <source>
        <dbReference type="Proteomes" id="UP000587991"/>
    </source>
</evidence>
<evidence type="ECO:0000256" key="2">
    <source>
        <dbReference type="ARBA" id="ARBA00022741"/>
    </source>
</evidence>
<dbReference type="UniPathway" id="UPA00241">
    <property type="reaction ID" value="UER00356"/>
</dbReference>
<dbReference type="RefSeq" id="WP_168878574.1">
    <property type="nucleotide sequence ID" value="NZ_JABAIM010000005.1"/>
</dbReference>
<reference evidence="7 8" key="1">
    <citation type="submission" date="2020-04" db="EMBL/GenBank/DDBJ databases">
        <title>Draft genome of Leeia sp. IMCC25680.</title>
        <authorList>
            <person name="Song J."/>
            <person name="Cho J.-C."/>
        </authorList>
    </citation>
    <scope>NUCLEOTIDE SEQUENCE [LARGE SCALE GENOMIC DNA]</scope>
    <source>
        <strain evidence="7 8">IMCC25680</strain>
    </source>
</reference>
<keyword evidence="5 7" id="KW-0808">Transferase</keyword>
<dbReference type="Gene3D" id="3.40.50.300">
    <property type="entry name" value="P-loop containing nucleotide triphosphate hydrolases"/>
    <property type="match status" value="1"/>
</dbReference>
<dbReference type="EC" id="2.7.1.24" evidence="5 6"/>
<comment type="catalytic activity">
    <reaction evidence="5">
        <text>3'-dephospho-CoA + ATP = ADP + CoA + H(+)</text>
        <dbReference type="Rhea" id="RHEA:18245"/>
        <dbReference type="ChEBI" id="CHEBI:15378"/>
        <dbReference type="ChEBI" id="CHEBI:30616"/>
        <dbReference type="ChEBI" id="CHEBI:57287"/>
        <dbReference type="ChEBI" id="CHEBI:57328"/>
        <dbReference type="ChEBI" id="CHEBI:456216"/>
        <dbReference type="EC" id="2.7.1.24"/>
    </reaction>
</comment>
<comment type="subcellular location">
    <subcellularLocation>
        <location evidence="5">Cytoplasm</location>
    </subcellularLocation>
</comment>
<organism evidence="7 8">
    <name type="scientific">Leeia aquatica</name>
    <dbReference type="NCBI Taxonomy" id="2725557"/>
    <lineage>
        <taxon>Bacteria</taxon>
        <taxon>Pseudomonadati</taxon>
        <taxon>Pseudomonadota</taxon>
        <taxon>Betaproteobacteria</taxon>
        <taxon>Neisseriales</taxon>
        <taxon>Leeiaceae</taxon>
        <taxon>Leeia</taxon>
    </lineage>
</organism>
<keyword evidence="5" id="KW-0963">Cytoplasm</keyword>
<keyword evidence="2 5" id="KW-0547">Nucleotide-binding</keyword>
<sequence length="210" mass="23336">MHRPWVLGLTGGIGSGKSAAADILQQWGATVVDTDQLAHQLTAPQGAAMPALIQAFGTAIAAADGSMDRTVMRERVFHDPTARQQLEAILHPMIQHSAEDAVQQAQGVYVVLVVPLLFETGHYTQRVHRTLVVDCPEDLQIARVMQRSQLDADMVRRIMAQQWNRQQRLTAADDVVDNQGSLDELQAQLWPLHQAYLEKTRLWRANTGFA</sequence>
<dbReference type="PANTHER" id="PTHR10695:SF46">
    <property type="entry name" value="BIFUNCTIONAL COENZYME A SYNTHASE-RELATED"/>
    <property type="match status" value="1"/>
</dbReference>
<evidence type="ECO:0000313" key="7">
    <source>
        <dbReference type="EMBL" id="NLR76907.1"/>
    </source>
</evidence>
<comment type="similarity">
    <text evidence="1 5">Belongs to the CoaE family.</text>
</comment>
<dbReference type="InterPro" id="IPR001977">
    <property type="entry name" value="Depp_CoAkinase"/>
</dbReference>
<evidence type="ECO:0000256" key="1">
    <source>
        <dbReference type="ARBA" id="ARBA00009018"/>
    </source>
</evidence>
<dbReference type="EMBL" id="JABAIM010000005">
    <property type="protein sequence ID" value="NLR76907.1"/>
    <property type="molecule type" value="Genomic_DNA"/>
</dbReference>
<evidence type="ECO:0000256" key="4">
    <source>
        <dbReference type="ARBA" id="ARBA00022993"/>
    </source>
</evidence>
<dbReference type="SUPFAM" id="SSF52540">
    <property type="entry name" value="P-loop containing nucleoside triphosphate hydrolases"/>
    <property type="match status" value="1"/>
</dbReference>
<dbReference type="GO" id="GO:0005737">
    <property type="term" value="C:cytoplasm"/>
    <property type="evidence" value="ECO:0007669"/>
    <property type="project" value="UniProtKB-SubCell"/>
</dbReference>
<keyword evidence="8" id="KW-1185">Reference proteome</keyword>
<dbReference type="PROSITE" id="PS51219">
    <property type="entry name" value="DPCK"/>
    <property type="match status" value="1"/>
</dbReference>
<comment type="pathway">
    <text evidence="5">Cofactor biosynthesis; coenzyme A biosynthesis; CoA from (R)-pantothenate: step 5/5.</text>
</comment>
<dbReference type="NCBIfam" id="TIGR00152">
    <property type="entry name" value="dephospho-CoA kinase"/>
    <property type="match status" value="1"/>
</dbReference>
<dbReference type="AlphaFoldDB" id="A0A847SDI5"/>
<proteinExistence type="inferred from homology"/>
<evidence type="ECO:0000256" key="6">
    <source>
        <dbReference type="NCBIfam" id="TIGR00152"/>
    </source>
</evidence>
<comment type="caution">
    <text evidence="7">The sequence shown here is derived from an EMBL/GenBank/DDBJ whole genome shotgun (WGS) entry which is preliminary data.</text>
</comment>
<dbReference type="Proteomes" id="UP000587991">
    <property type="component" value="Unassembled WGS sequence"/>
</dbReference>
<accession>A0A847SDI5</accession>
<protein>
    <recommendedName>
        <fullName evidence="5 6">Dephospho-CoA kinase</fullName>
        <ecNumber evidence="5 6">2.7.1.24</ecNumber>
    </recommendedName>
    <alternativeName>
        <fullName evidence="5">Dephosphocoenzyme A kinase</fullName>
    </alternativeName>
</protein>
<dbReference type="GO" id="GO:0015937">
    <property type="term" value="P:coenzyme A biosynthetic process"/>
    <property type="evidence" value="ECO:0007669"/>
    <property type="project" value="UniProtKB-UniRule"/>
</dbReference>
<dbReference type="PANTHER" id="PTHR10695">
    <property type="entry name" value="DEPHOSPHO-COA KINASE-RELATED"/>
    <property type="match status" value="1"/>
</dbReference>
<evidence type="ECO:0000256" key="3">
    <source>
        <dbReference type="ARBA" id="ARBA00022840"/>
    </source>
</evidence>
<keyword evidence="4 5" id="KW-0173">Coenzyme A biosynthesis</keyword>
<keyword evidence="3 5" id="KW-0067">ATP-binding</keyword>
<dbReference type="GO" id="GO:0005524">
    <property type="term" value="F:ATP binding"/>
    <property type="evidence" value="ECO:0007669"/>
    <property type="project" value="UniProtKB-UniRule"/>
</dbReference>
<dbReference type="GO" id="GO:0004140">
    <property type="term" value="F:dephospho-CoA kinase activity"/>
    <property type="evidence" value="ECO:0007669"/>
    <property type="project" value="UniProtKB-UniRule"/>
</dbReference>
<dbReference type="HAMAP" id="MF_00376">
    <property type="entry name" value="Dephospho_CoA_kinase"/>
    <property type="match status" value="1"/>
</dbReference>
<comment type="function">
    <text evidence="5">Catalyzes the phosphorylation of the 3'-hydroxyl group of dephosphocoenzyme A to form coenzyme A.</text>
</comment>
<dbReference type="CDD" id="cd02022">
    <property type="entry name" value="DPCK"/>
    <property type="match status" value="1"/>
</dbReference>
<keyword evidence="5 7" id="KW-0418">Kinase</keyword>